<sequence length="234" mass="25810">MTEWKNQRFTIGKQSEIVQVSAKNIYKHETGAFLIEKQIIGGARDKALDKTFTFNYVCTKDGKEIRKASTQIKGEGSSELIDALPVGAECRIEEQDAKISGTRWKHTISEHGKFKISSTNVIYQITVVNGYESPNFLSILPLIPLIPLIPFIVGPPQPPVITPVAPIIKNPPNEKPREQKTAPKRDKPSLARTGANTLGIAFAAVLLVGIGLLLVRRNRRSSITSQERTEEAGN</sequence>
<accession>A0ACD4PZ90</accession>
<reference evidence="1 2" key="1">
    <citation type="journal article" date="2014" name="BMC Vet. Res.">
        <title>First report of Corynebacterium pseudotuberculosis from caseous lymphadenitis lesions in Black Alentejano pig (Sus scrofa domesticus).</title>
        <authorList>
            <person name="Oliveira M."/>
            <person name="Barroco C."/>
            <person name="Mottola C."/>
            <person name="Santos R."/>
            <person name="Lemsaddek A."/>
            <person name="Tavares L."/>
            <person name="Semedo-Lemsaddek T."/>
        </authorList>
    </citation>
    <scope>NUCLEOTIDE SEQUENCE [LARGE SCALE GENOMIC DNA]</scope>
    <source>
        <strain evidence="1 2">PO100/5</strain>
    </source>
</reference>
<reference evidence="1 2" key="4">
    <citation type="journal article" date="2020" name="PLoS ONE">
        <title>Taxonomic classification of strain PO100/5 shows a broader geographic distribution and genetic markers of the recently described Corynebacterium silvaticum.</title>
        <authorList>
            <person name="Viana M.V.C."/>
            <person name="Profeta R."/>
            <person name="da Silva A.L."/>
            <person name="Hurtado R."/>
            <person name="Cerqueira J.C."/>
            <person name="Ribeiro B.F.S."/>
            <person name="Almeida M.O."/>
            <person name="Morais-Rodrigues F."/>
            <person name="Soares S.C."/>
            <person name="Oliveira M."/>
            <person name="Tavares L."/>
            <person name="Figueiredo H."/>
            <person name="Wattam A.R."/>
            <person name="Barh D."/>
            <person name="Ghosh P."/>
            <person name="Silva A."/>
            <person name="Azevedo V."/>
        </authorList>
    </citation>
    <scope>NUCLEOTIDE SEQUENCE [LARGE SCALE GENOMIC DNA]</scope>
    <source>
        <strain evidence="1 2">PO100/5</strain>
    </source>
</reference>
<evidence type="ECO:0000313" key="1">
    <source>
        <dbReference type="EMBL" id="WCV10799.1"/>
    </source>
</evidence>
<name>A0ACD4PZ90_9CORY</name>
<evidence type="ECO:0000313" key="2">
    <source>
        <dbReference type="Proteomes" id="UP000195652"/>
    </source>
</evidence>
<reference evidence="1 2" key="2">
    <citation type="journal article" date="2020" name="Antonie Van Leeuwenhoek">
        <title>Phylogenomic characterisation of a novel corynebacterial species pathogenic to animals.</title>
        <authorList>
            <person name="Moller J."/>
            <person name="Musella L."/>
            <person name="Melnikov V."/>
            <person name="Geissdorfer W."/>
            <person name="Burkovski A."/>
            <person name="Sangal V."/>
        </authorList>
    </citation>
    <scope>NUCLEOTIDE SEQUENCE [LARGE SCALE GENOMIC DNA]</scope>
    <source>
        <strain evidence="1 2">PO100/5</strain>
    </source>
</reference>
<dbReference type="EMBL" id="CP021417">
    <property type="protein sequence ID" value="WCV10799.1"/>
    <property type="molecule type" value="Genomic_DNA"/>
</dbReference>
<protein>
    <submittedName>
        <fullName evidence="1">DUF5979 domain-containing protein</fullName>
    </submittedName>
</protein>
<organism evidence="1 2">
    <name type="scientific">Corynebacterium silvaticum</name>
    <dbReference type="NCBI Taxonomy" id="2320431"/>
    <lineage>
        <taxon>Bacteria</taxon>
        <taxon>Bacillati</taxon>
        <taxon>Actinomycetota</taxon>
        <taxon>Actinomycetes</taxon>
        <taxon>Mycobacteriales</taxon>
        <taxon>Corynebacteriaceae</taxon>
        <taxon>Corynebacterium</taxon>
    </lineage>
</organism>
<proteinExistence type="predicted"/>
<dbReference type="Proteomes" id="UP000195652">
    <property type="component" value="Chromosome"/>
</dbReference>
<keyword evidence="2" id="KW-1185">Reference proteome</keyword>
<gene>
    <name evidence="1" type="ORF">CBE74_12300</name>
</gene>
<reference evidence="1 2" key="3">
    <citation type="journal article" date="2020" name="Int. J. Syst. Evol. Microbiol.">
        <title>Corynebacterium silvaticum sp. nov., a unique group of NTTB corynebacteria in wild boar and roe deer.</title>
        <authorList>
            <person name="Dangel A."/>
            <person name="Berger A."/>
            <person name="Rau J."/>
            <person name="Eisenberg T."/>
            <person name="Kampfer P."/>
            <person name="Margos G."/>
            <person name="Contzen M."/>
            <person name="Busse H.J."/>
            <person name="Konrad R."/>
            <person name="Peters M."/>
            <person name="Sting R."/>
            <person name="Sing A."/>
        </authorList>
    </citation>
    <scope>NUCLEOTIDE SEQUENCE [LARGE SCALE GENOMIC DNA]</scope>
    <source>
        <strain evidence="1 2">PO100/5</strain>
    </source>
</reference>